<evidence type="ECO:0000313" key="3">
    <source>
        <dbReference type="Proteomes" id="UP000321798"/>
    </source>
</evidence>
<organism evidence="2 3">
    <name type="scientific">Cellulomonas soli</name>
    <dbReference type="NCBI Taxonomy" id="931535"/>
    <lineage>
        <taxon>Bacteria</taxon>
        <taxon>Bacillati</taxon>
        <taxon>Actinomycetota</taxon>
        <taxon>Actinomycetes</taxon>
        <taxon>Micrococcales</taxon>
        <taxon>Cellulomonadaceae</taxon>
        <taxon>Cellulomonas</taxon>
    </lineage>
</organism>
<proteinExistence type="predicted"/>
<feature type="region of interest" description="Disordered" evidence="1">
    <location>
        <begin position="1"/>
        <end position="23"/>
    </location>
</feature>
<name>A0A512PI47_9CELL</name>
<reference evidence="2 3" key="1">
    <citation type="submission" date="2019-07" db="EMBL/GenBank/DDBJ databases">
        <title>Whole genome shotgun sequence of Cellulomonas soli NBRC 109434.</title>
        <authorList>
            <person name="Hosoyama A."/>
            <person name="Uohara A."/>
            <person name="Ohji S."/>
            <person name="Ichikawa N."/>
        </authorList>
    </citation>
    <scope>NUCLEOTIDE SEQUENCE [LARGE SCALE GENOMIC DNA]</scope>
    <source>
        <strain evidence="2 3">NBRC 109434</strain>
    </source>
</reference>
<keyword evidence="3" id="KW-1185">Reference proteome</keyword>
<gene>
    <name evidence="2" type="ORF">CSO01_35800</name>
</gene>
<evidence type="ECO:0000313" key="2">
    <source>
        <dbReference type="EMBL" id="GEP70865.1"/>
    </source>
</evidence>
<evidence type="ECO:0000256" key="1">
    <source>
        <dbReference type="SAM" id="MobiDB-lite"/>
    </source>
</evidence>
<comment type="caution">
    <text evidence="2">The sequence shown here is derived from an EMBL/GenBank/DDBJ whole genome shotgun (WGS) entry which is preliminary data.</text>
</comment>
<dbReference type="Proteomes" id="UP000321798">
    <property type="component" value="Unassembled WGS sequence"/>
</dbReference>
<protein>
    <submittedName>
        <fullName evidence="2">Uncharacterized protein</fullName>
    </submittedName>
</protein>
<dbReference type="RefSeq" id="WP_179561685.1">
    <property type="nucleotide sequence ID" value="NZ_BAABBJ010000010.1"/>
</dbReference>
<sequence length="53" mass="5967">MEQRGFSFEQPAHRPTSDAVAPLPPARVQAWARLAARQSQVEFVPEQREHLAA</sequence>
<dbReference type="AlphaFoldDB" id="A0A512PI47"/>
<dbReference type="EMBL" id="BKAL01000016">
    <property type="protein sequence ID" value="GEP70865.1"/>
    <property type="molecule type" value="Genomic_DNA"/>
</dbReference>
<accession>A0A512PI47</accession>